<dbReference type="Gene3D" id="3.30.70.100">
    <property type="match status" value="1"/>
</dbReference>
<evidence type="ECO:0000259" key="1">
    <source>
        <dbReference type="PROSITE" id="PS50925"/>
    </source>
</evidence>
<dbReference type="Pfam" id="PF04940">
    <property type="entry name" value="BLUF"/>
    <property type="match status" value="1"/>
</dbReference>
<dbReference type="GO" id="GO:0071949">
    <property type="term" value="F:FAD binding"/>
    <property type="evidence" value="ECO:0007669"/>
    <property type="project" value="InterPro"/>
</dbReference>
<protein>
    <submittedName>
        <fullName evidence="2">Blue light sensor protein</fullName>
    </submittedName>
</protein>
<evidence type="ECO:0000313" key="2">
    <source>
        <dbReference type="EMBL" id="ASF44845.1"/>
    </source>
</evidence>
<dbReference type="PROSITE" id="PS50925">
    <property type="entry name" value="BLUF"/>
    <property type="match status" value="1"/>
</dbReference>
<accession>A0A1Z4BU64</accession>
<gene>
    <name evidence="2" type="ORF">CEK71_01505</name>
</gene>
<dbReference type="InterPro" id="IPR007024">
    <property type="entry name" value="BLUF_domain"/>
</dbReference>
<dbReference type="InterPro" id="IPR036046">
    <property type="entry name" value="Acylphosphatase-like_dom_sf"/>
</dbReference>
<dbReference type="KEGG" id="mpsy:CEK71_01505"/>
<evidence type="ECO:0000313" key="3">
    <source>
        <dbReference type="Proteomes" id="UP000197019"/>
    </source>
</evidence>
<name>A0A1Z4BU64_9GAMM</name>
<dbReference type="SMART" id="SM01034">
    <property type="entry name" value="BLUF"/>
    <property type="match status" value="1"/>
</dbReference>
<organism evidence="2 3">
    <name type="scientific">Methylovulum psychrotolerans</name>
    <dbReference type="NCBI Taxonomy" id="1704499"/>
    <lineage>
        <taxon>Bacteria</taxon>
        <taxon>Pseudomonadati</taxon>
        <taxon>Pseudomonadota</taxon>
        <taxon>Gammaproteobacteria</taxon>
        <taxon>Methylococcales</taxon>
        <taxon>Methylococcaceae</taxon>
        <taxon>Methylovulum</taxon>
    </lineage>
</organism>
<dbReference type="GO" id="GO:0009882">
    <property type="term" value="F:blue light photoreceptor activity"/>
    <property type="evidence" value="ECO:0007669"/>
    <property type="project" value="InterPro"/>
</dbReference>
<reference evidence="2 3" key="1">
    <citation type="submission" date="2017-06" db="EMBL/GenBank/DDBJ databases">
        <title>Genome Sequencing of the methanotroph Methylovulum psychrotolerants str. HV10-M2 isolated from a high-altitude environment.</title>
        <authorList>
            <person name="Mateos-Rivera A."/>
        </authorList>
    </citation>
    <scope>NUCLEOTIDE SEQUENCE [LARGE SCALE GENOMIC DNA]</scope>
    <source>
        <strain evidence="2 3">HV10_M2</strain>
    </source>
</reference>
<keyword evidence="3" id="KW-1185">Reference proteome</keyword>
<dbReference type="AlphaFoldDB" id="A0A1Z4BU64"/>
<feature type="domain" description="BLUF" evidence="1">
    <location>
        <begin position="45"/>
        <end position="136"/>
    </location>
</feature>
<proteinExistence type="predicted"/>
<sequence length="197" mass="22348">MTGLASALITDLGKSSFFLMVFLCAGPAPSTRMNLTFYNGIFMELANLVYISSTKNDMSEDDLLDILHEARTFNSACGITGLLLYRDYFFIQVLEGDYQAIEALFERISKDSRHSHILKLYTAPISERRFSQWAMGFASPNEMRLQDIEGFAAFFAHQPTPTSAEVAKEVEDYVEFVLEQFRQPISIEYSLNDQVFG</sequence>
<dbReference type="EMBL" id="CP022129">
    <property type="protein sequence ID" value="ASF44845.1"/>
    <property type="molecule type" value="Genomic_DNA"/>
</dbReference>
<dbReference type="Proteomes" id="UP000197019">
    <property type="component" value="Chromosome"/>
</dbReference>
<dbReference type="SUPFAM" id="SSF54975">
    <property type="entry name" value="Acylphosphatase/BLUF domain-like"/>
    <property type="match status" value="1"/>
</dbReference>